<dbReference type="EMBL" id="UINC01228641">
    <property type="protein sequence ID" value="SVE60041.1"/>
    <property type="molecule type" value="Genomic_DNA"/>
</dbReference>
<reference evidence="2" key="1">
    <citation type="submission" date="2018-05" db="EMBL/GenBank/DDBJ databases">
        <authorList>
            <person name="Lanie J.A."/>
            <person name="Ng W.-L."/>
            <person name="Kazmierczak K.M."/>
            <person name="Andrzejewski T.M."/>
            <person name="Davidsen T.M."/>
            <person name="Wayne K.J."/>
            <person name="Tettelin H."/>
            <person name="Glass J.I."/>
            <person name="Rusch D."/>
            <person name="Podicherti R."/>
            <person name="Tsui H.-C.T."/>
            <person name="Winkler M.E."/>
        </authorList>
    </citation>
    <scope>NUCLEOTIDE SEQUENCE</scope>
</reference>
<dbReference type="PANTHER" id="PTHR36842">
    <property type="entry name" value="PROTEIN TOLB HOMOLOG"/>
    <property type="match status" value="1"/>
</dbReference>
<dbReference type="AlphaFoldDB" id="A0A383ETE9"/>
<dbReference type="SUPFAM" id="SSF82171">
    <property type="entry name" value="DPP6 N-terminal domain-like"/>
    <property type="match status" value="1"/>
</dbReference>
<dbReference type="Gene3D" id="2.120.10.30">
    <property type="entry name" value="TolB, C-terminal domain"/>
    <property type="match status" value="1"/>
</dbReference>
<sequence>VPEARPVLAAMPAKPAGAEWADPPIVETRVRHEADGSGVLEPGFRHIFVIPSDGGSASQVSEGDFQHGAPVWDADGQSILFSANRRSGWEWELSQSDVFRVSVADGSTQALTSREGPDGGQVISPDGSTIAYTSFEDRVRTYQTSDLHIMAADGSGKRQLIEELDRSVSGLSWATDGNGVYFSYDDEGVTKVGFTYTNQVRDWRVVAEHLGGTSASRAYGGGNYSVADD</sequence>
<dbReference type="Pfam" id="PF07676">
    <property type="entry name" value="PD40"/>
    <property type="match status" value="2"/>
</dbReference>
<comment type="similarity">
    <text evidence="1">Belongs to the TolB family.</text>
</comment>
<protein>
    <submittedName>
        <fullName evidence="2">Uncharacterized protein</fullName>
    </submittedName>
</protein>
<feature type="non-terminal residue" evidence="2">
    <location>
        <position position="229"/>
    </location>
</feature>
<accession>A0A383ETE9</accession>
<evidence type="ECO:0000313" key="2">
    <source>
        <dbReference type="EMBL" id="SVE60041.1"/>
    </source>
</evidence>
<dbReference type="InterPro" id="IPR011659">
    <property type="entry name" value="WD40"/>
</dbReference>
<organism evidence="2">
    <name type="scientific">marine metagenome</name>
    <dbReference type="NCBI Taxonomy" id="408172"/>
    <lineage>
        <taxon>unclassified sequences</taxon>
        <taxon>metagenomes</taxon>
        <taxon>ecological metagenomes</taxon>
    </lineage>
</organism>
<gene>
    <name evidence="2" type="ORF">METZ01_LOCUS512895</name>
</gene>
<evidence type="ECO:0000256" key="1">
    <source>
        <dbReference type="ARBA" id="ARBA00009820"/>
    </source>
</evidence>
<dbReference type="InterPro" id="IPR011042">
    <property type="entry name" value="6-blade_b-propeller_TolB-like"/>
</dbReference>
<name>A0A383ETE9_9ZZZZ</name>
<dbReference type="PANTHER" id="PTHR36842:SF1">
    <property type="entry name" value="PROTEIN TOLB"/>
    <property type="match status" value="1"/>
</dbReference>
<feature type="non-terminal residue" evidence="2">
    <location>
        <position position="1"/>
    </location>
</feature>
<proteinExistence type="inferred from homology"/>